<dbReference type="OrthoDB" id="271303at2759"/>
<dbReference type="GO" id="GO:0042352">
    <property type="term" value="P:GDP-L-fucose salvage"/>
    <property type="evidence" value="ECO:0007669"/>
    <property type="project" value="TreeGrafter"/>
</dbReference>
<keyword evidence="3" id="KW-0418">Kinase</keyword>
<dbReference type="InterPro" id="IPR052203">
    <property type="entry name" value="GHMP_Kinase-Related"/>
</dbReference>
<dbReference type="InterPro" id="IPR020568">
    <property type="entry name" value="Ribosomal_Su5_D2-typ_SF"/>
</dbReference>
<dbReference type="SUPFAM" id="SSF54211">
    <property type="entry name" value="Ribosomal protein S5 domain 2-like"/>
    <property type="match status" value="1"/>
</dbReference>
<gene>
    <name evidence="9" type="ORF">SPHA_45737</name>
</gene>
<evidence type="ECO:0000256" key="2">
    <source>
        <dbReference type="ARBA" id="ARBA00022741"/>
    </source>
</evidence>
<dbReference type="GO" id="GO:0005524">
    <property type="term" value="F:ATP binding"/>
    <property type="evidence" value="ECO:0007669"/>
    <property type="project" value="UniProtKB-KW"/>
</dbReference>
<dbReference type="EC" id="2.7.1.52" evidence="9"/>
<accession>A0A812CYP5</accession>
<dbReference type="InterPro" id="IPR006204">
    <property type="entry name" value="GHMP_kinase_N_dom"/>
</dbReference>
<dbReference type="PRINTS" id="PR00959">
    <property type="entry name" value="MEVGALKINASE"/>
</dbReference>
<keyword evidence="10" id="KW-1185">Reference proteome</keyword>
<evidence type="ECO:0000259" key="7">
    <source>
        <dbReference type="Pfam" id="PF07959"/>
    </source>
</evidence>
<name>A0A812CYP5_ACAPH</name>
<keyword evidence="2" id="KW-0547">Nucleotide-binding</keyword>
<dbReference type="EMBL" id="CAHIKZ030002373">
    <property type="protein sequence ID" value="CAE1286008.1"/>
    <property type="molecule type" value="Genomic_DNA"/>
</dbReference>
<dbReference type="SUPFAM" id="SSF51161">
    <property type="entry name" value="Trimeric LpxA-like enzymes"/>
    <property type="match status" value="1"/>
</dbReference>
<reference evidence="9" key="1">
    <citation type="submission" date="2021-01" db="EMBL/GenBank/DDBJ databases">
        <authorList>
            <person name="Li R."/>
            <person name="Bekaert M."/>
        </authorList>
    </citation>
    <scope>NUCLEOTIDE SEQUENCE</scope>
    <source>
        <strain evidence="9">Farmed</strain>
    </source>
</reference>
<dbReference type="Gene3D" id="3.30.230.120">
    <property type="match status" value="1"/>
</dbReference>
<dbReference type="InterPro" id="IPR036554">
    <property type="entry name" value="GHMP_kinase_C_sf"/>
</dbReference>
<feature type="domain" description="GDP-fucose pyrophosphorylase" evidence="7">
    <location>
        <begin position="72"/>
        <end position="488"/>
    </location>
</feature>
<evidence type="ECO:0000313" key="10">
    <source>
        <dbReference type="Proteomes" id="UP000597762"/>
    </source>
</evidence>
<keyword evidence="1 9" id="KW-0808">Transferase</keyword>
<evidence type="ECO:0000259" key="6">
    <source>
        <dbReference type="Pfam" id="PF00288"/>
    </source>
</evidence>
<feature type="domain" description="GHMP kinase N-terminal" evidence="6">
    <location>
        <begin position="737"/>
        <end position="814"/>
    </location>
</feature>
<dbReference type="Gene3D" id="2.160.10.10">
    <property type="entry name" value="Hexapeptide repeat proteins"/>
    <property type="match status" value="1"/>
</dbReference>
<dbReference type="SUPFAM" id="SSF55060">
    <property type="entry name" value="GHMP Kinase, C-terminal domain"/>
    <property type="match status" value="1"/>
</dbReference>
<evidence type="ECO:0000256" key="4">
    <source>
        <dbReference type="ARBA" id="ARBA00022840"/>
    </source>
</evidence>
<dbReference type="AlphaFoldDB" id="A0A812CYP5"/>
<evidence type="ECO:0000313" key="9">
    <source>
        <dbReference type="EMBL" id="CAE1286008.1"/>
    </source>
</evidence>
<organism evidence="9 10">
    <name type="scientific">Acanthosepion pharaonis</name>
    <name type="common">Pharaoh cuttlefish</name>
    <name type="synonym">Sepia pharaonis</name>
    <dbReference type="NCBI Taxonomy" id="158019"/>
    <lineage>
        <taxon>Eukaryota</taxon>
        <taxon>Metazoa</taxon>
        <taxon>Spiralia</taxon>
        <taxon>Lophotrochozoa</taxon>
        <taxon>Mollusca</taxon>
        <taxon>Cephalopoda</taxon>
        <taxon>Coleoidea</taxon>
        <taxon>Decapodiformes</taxon>
        <taxon>Sepiida</taxon>
        <taxon>Sepiina</taxon>
        <taxon>Sepiidae</taxon>
        <taxon>Acanthosepion</taxon>
    </lineage>
</organism>
<protein>
    <submittedName>
        <fullName evidence="9">FUK</fullName>
        <ecNumber evidence="9">2.7.1.52</ecNumber>
    </submittedName>
</protein>
<evidence type="ECO:0000256" key="3">
    <source>
        <dbReference type="ARBA" id="ARBA00022777"/>
    </source>
</evidence>
<proteinExistence type="inferred from homology"/>
<comment type="caution">
    <text evidence="9">The sequence shown here is derived from an EMBL/GenBank/DDBJ whole genome shotgun (WGS) entry which is preliminary data.</text>
</comment>
<dbReference type="PANTHER" id="PTHR32463">
    <property type="entry name" value="L-FUCOSE KINASE"/>
    <property type="match status" value="1"/>
</dbReference>
<evidence type="ECO:0000259" key="8">
    <source>
        <dbReference type="Pfam" id="PF08544"/>
    </source>
</evidence>
<keyword evidence="4" id="KW-0067">ATP-binding</keyword>
<dbReference type="Proteomes" id="UP000597762">
    <property type="component" value="Unassembled WGS sequence"/>
</dbReference>
<dbReference type="GO" id="GO:0050201">
    <property type="term" value="F:fucokinase activity"/>
    <property type="evidence" value="ECO:0007669"/>
    <property type="project" value="UniProtKB-EC"/>
</dbReference>
<dbReference type="PANTHER" id="PTHR32463:SF0">
    <property type="entry name" value="L-FUCOSE KINASE"/>
    <property type="match status" value="1"/>
</dbReference>
<evidence type="ECO:0000256" key="1">
    <source>
        <dbReference type="ARBA" id="ARBA00022679"/>
    </source>
</evidence>
<feature type="domain" description="GHMP kinase C-terminal" evidence="8">
    <location>
        <begin position="893"/>
        <end position="958"/>
    </location>
</feature>
<comment type="similarity">
    <text evidence="5">Belongs to the GHMP kinase family.</text>
</comment>
<dbReference type="InterPro" id="IPR012887">
    <property type="entry name" value="GDP_fucose_pyrophosphorylase"/>
</dbReference>
<dbReference type="InterPro" id="IPR011004">
    <property type="entry name" value="Trimer_LpxA-like_sf"/>
</dbReference>
<dbReference type="Pfam" id="PF08544">
    <property type="entry name" value="GHMP_kinases_C"/>
    <property type="match status" value="1"/>
</dbReference>
<dbReference type="InterPro" id="IPR013750">
    <property type="entry name" value="GHMP_kinase_C_dom"/>
</dbReference>
<dbReference type="Pfam" id="PF00288">
    <property type="entry name" value="GHMP_kinases_N"/>
    <property type="match status" value="1"/>
</dbReference>
<dbReference type="Pfam" id="PF07959">
    <property type="entry name" value="Fucose_pyrophosphorylase"/>
    <property type="match status" value="1"/>
</dbReference>
<evidence type="ECO:0000256" key="5">
    <source>
        <dbReference type="ARBA" id="ARBA00038121"/>
    </source>
</evidence>
<sequence length="992" mass="109932">MKFKKYQDQWSQSLQQEFELRQAKGLVDKETILLTVEDPQSHVGSGGATINALLAITEYISACKGYTVINADVLKDAYILILHSGRTYTYSSCRHAFLPLPVKYFESYYDSLVCLVDLTLNIVTRKIATPSPPGIWVASTDMMLSIPEHAVIRWPSTKADVYVVTVPSSENYCKEHGVFKTDQQGYIEDIKYQPDNASLLSCIQPSGDFLIVCGIVYFNKIVAEKLLSFHVKPPLDSCTYIGLDSGQKIKELSLFFDVLLPMATGVTEDDFNSKNSETLTKEIRQILWDELHDFKICPYIIEAGQYNYLATSSTEFLSQIIHCPLKMNASKSLVWNPITHSSLGDTVDIVESSVVINSILQGQVTIGPGSVVTNCYMNGHIQVGKESICSGLKMELNKKTVKFADSIVIQGFNIHLKTLQTSKYVLTIHGILDQLMVPLTNEDTTFCNQKWKIFLQNTGISEQDLCYANEKLSQKTLMDTKLFPVFHPTENISMKEMLWLQGQLKDDTGYLLKRWRESWRLSFQTPATAARTLANIADLLGCMAKGKGGLRSGPAANIAWNKAFNLLEANQISTGVKALAKVRNDWLHRADLLIRASRHYEGAAQILIRHAVMTGKKFVEFQSCMLPDYDHWIKAECPARLDLSGGWSDTPPITYEHGGAVTGVSITVNGKKPIGAKVKRIKNPVIVLVSEVSQLVIQNLLDMEDYTNPYSSGALVKAAFICTETITLSSSMSLKEQLMSKYQGGFEVHTWTNLPQGSGLGTSSILAGAVIAAICTATGKKVDSRSLIHLIIYLEQLLTTGGGWQDQVAGLLGGVTTGMSEAKIPLFIDLKQHPVSSAIIKEFNKLLILIYTGKTRLARNLLQNVVRDWYARKQDILSTVDQLEKLAHFCSDAFQDGNLPLVGQCVDRYWELKKKMAPGCEPAAIRNLMQNLRPHVFGMSLAGAGGGGFFYAIAKDSSLKIQLNEIISKIPDLKGAVIYNATVDTEGMKLIF</sequence>